<feature type="compositionally biased region" description="Acidic residues" evidence="22">
    <location>
        <begin position="623"/>
        <end position="636"/>
    </location>
</feature>
<evidence type="ECO:0000256" key="20">
    <source>
        <dbReference type="ARBA" id="ARBA00073293"/>
    </source>
</evidence>
<feature type="region of interest" description="Disordered" evidence="22">
    <location>
        <begin position="506"/>
        <end position="671"/>
    </location>
</feature>
<dbReference type="InterPro" id="IPR000408">
    <property type="entry name" value="Reg_chr_condens"/>
</dbReference>
<evidence type="ECO:0000313" key="24">
    <source>
        <dbReference type="EMBL" id="KFV87116.1"/>
    </source>
</evidence>
<evidence type="ECO:0000256" key="15">
    <source>
        <dbReference type="ARBA" id="ARBA00023212"/>
    </source>
</evidence>
<sequence>VLESGAVFTFGKSKFAENIPSKFWFKSDKPVHISCGDEHTAIVTGNGKLYMFGSNHWGQLGLGSKNTVSKPTCVKALKPEKTKLAVCGRNHTLVYTEKGNVYAAGGNSEGQLGLGDTEERTTFHLISFFTNQHKIKQLAAGSYTSAAITESGQLFMWGDNSEGQIGLANEASVCIPCQVDVGKPVSSVSCGYYHSALITGDGELYTFGEPENGKLGLLPEQLKNSRVPQPVPGIMEKVNMVACGGGHTVVLTETDVYTFGLGQYGQLGHGTFIFETPVPKSVEHLRRHKIRNIACGENHTAVIAENGLMFTFGDGRHGKLGLGEENFTNQFEPTLCSNFLRFTVLLVACGGCHMLVFATPRPKGSEEMLLEDLYENRLTATISGMSGDLSVTNTLQRTLSARMRRREKEKSPEQFIRMVQTLPPLGENFLKSPLHVTSNTSPLCFSATSLPNAKPMELDHETEKNHQKDKLSEGSAEEDSDDENNHRNLGDTTDILNMTHMIKLNPSDQSLKLSPIQKQKQEDEEGRFTEEEEMLSEEEEDIEEEEHAEEEQMEKEKDEQVKSEGRDESEEGGVGREKEKEKDVEAEQEGEDEQENEEEREEREDERDEDEEEELEKVLAGREEEDVSGEQEEEDVNEMKEEVQKDGMEEEGEEDGENEVEEQGEEEEEEE</sequence>
<organism evidence="24 25">
    <name type="scientific">Struthio camelus australis</name>
    <dbReference type="NCBI Taxonomy" id="441894"/>
    <lineage>
        <taxon>Eukaryota</taxon>
        <taxon>Metazoa</taxon>
        <taxon>Chordata</taxon>
        <taxon>Craniata</taxon>
        <taxon>Vertebrata</taxon>
        <taxon>Euteleostomi</taxon>
        <taxon>Archelosauria</taxon>
        <taxon>Archosauria</taxon>
        <taxon>Dinosauria</taxon>
        <taxon>Saurischia</taxon>
        <taxon>Theropoda</taxon>
        <taxon>Coelurosauria</taxon>
        <taxon>Aves</taxon>
        <taxon>Palaeognathae</taxon>
        <taxon>Struthioniformes</taxon>
        <taxon>Struthionidae</taxon>
        <taxon>Struthio</taxon>
    </lineage>
</organism>
<keyword evidence="10" id="KW-0677">Repeat</keyword>
<dbReference type="InterPro" id="IPR051625">
    <property type="entry name" value="Signaling_Regulatory_Domain"/>
</dbReference>
<dbReference type="Gene3D" id="2.130.10.30">
    <property type="entry name" value="Regulator of chromosome condensation 1/beta-lactamase-inhibitor protein II"/>
    <property type="match status" value="1"/>
</dbReference>
<keyword evidence="13" id="KW-0333">Golgi apparatus</keyword>
<keyword evidence="18" id="KW-0636">Prenylation</keyword>
<feature type="repeat" description="RCC1" evidence="21">
    <location>
        <begin position="307"/>
        <end position="360"/>
    </location>
</feature>
<evidence type="ECO:0000256" key="12">
    <source>
        <dbReference type="ARBA" id="ARBA00022846"/>
    </source>
</evidence>
<dbReference type="GO" id="GO:0005813">
    <property type="term" value="C:centrosome"/>
    <property type="evidence" value="ECO:0007669"/>
    <property type="project" value="UniProtKB-SubCell"/>
</dbReference>
<dbReference type="PANTHER" id="PTHR22872:SF9">
    <property type="entry name" value="X-LINKED RETINITIS PIGMENTOSA GTPASE REGULATOR"/>
    <property type="match status" value="1"/>
</dbReference>
<evidence type="ECO:0000256" key="21">
    <source>
        <dbReference type="PROSITE-ProRule" id="PRU00235"/>
    </source>
</evidence>
<evidence type="ECO:0000256" key="6">
    <source>
        <dbReference type="ARBA" id="ARBA00022490"/>
    </source>
</evidence>
<feature type="repeat" description="RCC1" evidence="21">
    <location>
        <begin position="202"/>
        <end position="254"/>
    </location>
</feature>
<dbReference type="InterPro" id="IPR009091">
    <property type="entry name" value="RCC1/BLIP-II"/>
</dbReference>
<protein>
    <recommendedName>
        <fullName evidence="20">X-linked retinitis pigmentosa GTPase regulator</fullName>
    </recommendedName>
</protein>
<evidence type="ECO:0000256" key="7">
    <source>
        <dbReference type="ARBA" id="ARBA00022553"/>
    </source>
</evidence>
<dbReference type="GO" id="GO:0005794">
    <property type="term" value="C:Golgi apparatus"/>
    <property type="evidence" value="ECO:0007669"/>
    <property type="project" value="UniProtKB-SubCell"/>
</dbReference>
<evidence type="ECO:0000256" key="13">
    <source>
        <dbReference type="ARBA" id="ARBA00023034"/>
    </source>
</evidence>
<evidence type="ECO:0000256" key="1">
    <source>
        <dbReference type="ARBA" id="ARBA00004120"/>
    </source>
</evidence>
<dbReference type="GO" id="GO:0030030">
    <property type="term" value="P:cell projection organization"/>
    <property type="evidence" value="ECO:0007669"/>
    <property type="project" value="UniProtKB-KW"/>
</dbReference>
<feature type="compositionally biased region" description="Basic and acidic residues" evidence="22">
    <location>
        <begin position="458"/>
        <end position="472"/>
    </location>
</feature>
<evidence type="ECO:0000256" key="10">
    <source>
        <dbReference type="ARBA" id="ARBA00022737"/>
    </source>
</evidence>
<feature type="repeat" description="RCC1" evidence="21">
    <location>
        <begin position="254"/>
        <end position="306"/>
    </location>
</feature>
<keyword evidence="9" id="KW-0344">Guanine-nucleotide releasing factor</keyword>
<evidence type="ECO:0000256" key="14">
    <source>
        <dbReference type="ARBA" id="ARBA00023069"/>
    </source>
</evidence>
<feature type="repeat" description="RCC1" evidence="21">
    <location>
        <begin position="99"/>
        <end position="151"/>
    </location>
</feature>
<feature type="region of interest" description="Disordered" evidence="22">
    <location>
        <begin position="458"/>
        <end position="491"/>
    </location>
</feature>
<dbReference type="Pfam" id="PF25390">
    <property type="entry name" value="WD40_RLD"/>
    <property type="match status" value="1"/>
</dbReference>
<keyword evidence="25" id="KW-1185">Reference proteome</keyword>
<keyword evidence="6" id="KW-0963">Cytoplasm</keyword>
<dbReference type="Proteomes" id="UP000053584">
    <property type="component" value="Unassembled WGS sequence"/>
</dbReference>
<accession>A0A093HZK9</accession>
<dbReference type="FunFam" id="2.130.10.30:FF:000013">
    <property type="entry name" value="Retinitis pigmentosa GTPase regulator isoform 1"/>
    <property type="match status" value="1"/>
</dbReference>
<evidence type="ECO:0000256" key="8">
    <source>
        <dbReference type="ARBA" id="ARBA00022606"/>
    </source>
</evidence>
<evidence type="ECO:0000256" key="2">
    <source>
        <dbReference type="ARBA" id="ARBA00004300"/>
    </source>
</evidence>
<dbReference type="SUPFAM" id="SSF50985">
    <property type="entry name" value="RCC1/BLIP-II"/>
    <property type="match status" value="1"/>
</dbReference>
<keyword evidence="16" id="KW-0966">Cell projection</keyword>
<feature type="compositionally biased region" description="Acidic residues" evidence="22">
    <location>
        <begin position="586"/>
        <end position="615"/>
    </location>
</feature>
<feature type="compositionally biased region" description="Acidic residues" evidence="22">
    <location>
        <begin position="648"/>
        <end position="671"/>
    </location>
</feature>
<gene>
    <name evidence="24" type="ORF">N308_06893</name>
</gene>
<dbReference type="PANTHER" id="PTHR22872">
    <property type="entry name" value="BTK-BINDING PROTEIN-RELATED"/>
    <property type="match status" value="1"/>
</dbReference>
<feature type="domain" description="RCC1-like" evidence="23">
    <location>
        <begin position="22"/>
        <end position="271"/>
    </location>
</feature>
<feature type="repeat" description="RCC1" evidence="21">
    <location>
        <begin position="152"/>
        <end position="201"/>
    </location>
</feature>
<feature type="compositionally biased region" description="Polar residues" evidence="22">
    <location>
        <begin position="506"/>
        <end position="518"/>
    </location>
</feature>
<dbReference type="GO" id="GO:0005085">
    <property type="term" value="F:guanyl-nucleotide exchange factor activity"/>
    <property type="evidence" value="ECO:0007669"/>
    <property type="project" value="UniProtKB-KW"/>
</dbReference>
<feature type="compositionally biased region" description="Basic and acidic residues" evidence="22">
    <location>
        <begin position="573"/>
        <end position="585"/>
    </location>
</feature>
<keyword evidence="8" id="KW-0716">Sensory transduction</keyword>
<dbReference type="InterPro" id="IPR058923">
    <property type="entry name" value="RCC1-like_dom"/>
</dbReference>
<dbReference type="GO" id="GO:0007601">
    <property type="term" value="P:visual perception"/>
    <property type="evidence" value="ECO:0007669"/>
    <property type="project" value="UniProtKB-KW"/>
</dbReference>
<evidence type="ECO:0000256" key="11">
    <source>
        <dbReference type="ARBA" id="ARBA00022794"/>
    </source>
</evidence>
<comment type="subcellular location">
    <subcellularLocation>
        <location evidence="1">Cytoplasm</location>
        <location evidence="1">Cytoskeleton</location>
        <location evidence="1">Cilium basal body</location>
    </subcellularLocation>
    <subcellularLocation>
        <location evidence="4">Cytoplasm</location>
        <location evidence="4">Cytoskeleton</location>
        <location evidence="4">Flagellum axoneme</location>
    </subcellularLocation>
    <subcellularLocation>
        <location evidence="2">Cytoplasm</location>
        <location evidence="2">Cytoskeleton</location>
        <location evidence="2">Microtubule organizing center</location>
        <location evidence="2">Centrosome</location>
    </subcellularLocation>
    <subcellularLocation>
        <location evidence="3">Golgi apparatus</location>
    </subcellularLocation>
</comment>
<dbReference type="STRING" id="441894.ENSSCUP00000017044"/>
<dbReference type="GO" id="GO:0005929">
    <property type="term" value="C:cilium"/>
    <property type="evidence" value="ECO:0007669"/>
    <property type="project" value="UniProtKB-ARBA"/>
</dbReference>
<dbReference type="Pfam" id="PF00415">
    <property type="entry name" value="RCC1"/>
    <property type="match status" value="1"/>
</dbReference>
<dbReference type="PRINTS" id="PR00633">
    <property type="entry name" value="RCCNDNSATION"/>
</dbReference>
<evidence type="ECO:0000313" key="25">
    <source>
        <dbReference type="Proteomes" id="UP000053584"/>
    </source>
</evidence>
<evidence type="ECO:0000256" key="19">
    <source>
        <dbReference type="ARBA" id="ARBA00023305"/>
    </source>
</evidence>
<reference evidence="24 25" key="1">
    <citation type="submission" date="2014-04" db="EMBL/GenBank/DDBJ databases">
        <title>Genome evolution of avian class.</title>
        <authorList>
            <person name="Zhang G."/>
            <person name="Li C."/>
        </authorList>
    </citation>
    <scope>NUCLEOTIDE SEQUENCE [LARGE SCALE GENOMIC DNA]</scope>
    <source>
        <strain evidence="24">BGI_N308</strain>
    </source>
</reference>
<keyword evidence="7" id="KW-0597">Phosphoprotein</keyword>
<keyword evidence="15" id="KW-0206">Cytoskeleton</keyword>
<keyword evidence="5" id="KW-0488">Methylation</keyword>
<keyword evidence="11" id="KW-0970">Cilium biogenesis/degradation</keyword>
<evidence type="ECO:0000256" key="17">
    <source>
        <dbReference type="ARBA" id="ARBA00023288"/>
    </source>
</evidence>
<evidence type="ECO:0000256" key="16">
    <source>
        <dbReference type="ARBA" id="ARBA00023273"/>
    </source>
</evidence>
<evidence type="ECO:0000259" key="23">
    <source>
        <dbReference type="Pfam" id="PF25390"/>
    </source>
</evidence>
<feature type="non-terminal residue" evidence="24">
    <location>
        <position position="671"/>
    </location>
</feature>
<feature type="compositionally biased region" description="Basic and acidic residues" evidence="22">
    <location>
        <begin position="554"/>
        <end position="566"/>
    </location>
</feature>
<dbReference type="PROSITE" id="PS00626">
    <property type="entry name" value="RCC1_2"/>
    <property type="match status" value="3"/>
</dbReference>
<evidence type="ECO:0000256" key="5">
    <source>
        <dbReference type="ARBA" id="ARBA00022481"/>
    </source>
</evidence>
<name>A0A093HZK9_STRCA</name>
<keyword evidence="19" id="KW-0844">Vision</keyword>
<evidence type="ECO:0000256" key="4">
    <source>
        <dbReference type="ARBA" id="ARBA00004611"/>
    </source>
</evidence>
<keyword evidence="17" id="KW-0449">Lipoprotein</keyword>
<feature type="non-terminal residue" evidence="24">
    <location>
        <position position="1"/>
    </location>
</feature>
<proteinExistence type="predicted"/>
<evidence type="ECO:0000256" key="3">
    <source>
        <dbReference type="ARBA" id="ARBA00004555"/>
    </source>
</evidence>
<dbReference type="AlphaFoldDB" id="A0A093HZK9"/>
<feature type="compositionally biased region" description="Basic and acidic residues" evidence="22">
    <location>
        <begin position="637"/>
        <end position="647"/>
    </location>
</feature>
<dbReference type="PROSITE" id="PS50012">
    <property type="entry name" value="RCC1_3"/>
    <property type="match status" value="6"/>
</dbReference>
<evidence type="ECO:0000256" key="22">
    <source>
        <dbReference type="SAM" id="MobiDB-lite"/>
    </source>
</evidence>
<feature type="repeat" description="RCC1" evidence="21">
    <location>
        <begin position="47"/>
        <end position="98"/>
    </location>
</feature>
<dbReference type="EMBL" id="KL206930">
    <property type="protein sequence ID" value="KFV87116.1"/>
    <property type="molecule type" value="Genomic_DNA"/>
</dbReference>
<feature type="compositionally biased region" description="Acidic residues" evidence="22">
    <location>
        <begin position="522"/>
        <end position="553"/>
    </location>
</feature>
<keyword evidence="14" id="KW-0969">Cilium</keyword>
<keyword evidence="12" id="KW-0282">Flagellum</keyword>
<evidence type="ECO:0000256" key="18">
    <source>
        <dbReference type="ARBA" id="ARBA00023289"/>
    </source>
</evidence>
<evidence type="ECO:0000256" key="9">
    <source>
        <dbReference type="ARBA" id="ARBA00022658"/>
    </source>
</evidence>